<evidence type="ECO:0000313" key="1">
    <source>
        <dbReference type="EMBL" id="GBC60458.1"/>
    </source>
</evidence>
<keyword evidence="2" id="KW-1185">Reference proteome</keyword>
<accession>A0A401FU42</accession>
<sequence>MADFRERIKSFAQDLTHLEVNTIVKANMTGRKMPMPRHALIEIAKLYAARLTGMGYPIPGDDKAPVGCYAAYDRIRERADEAVKALLRKSEKEVLTEAEEAELVMFYRIKTMSDQIKGVFNALKKRKVEAWDNPYTHEEIEQQQPPMPLEPGELVLIRKIWEMGLEQIAMQTIIQLDGDVVTRIQPRYANEESAIIHRIHNQSVSMSIDIWGQLISVVKDFFQTLFKKS</sequence>
<dbReference type="AlphaFoldDB" id="A0A401FU42"/>
<protein>
    <submittedName>
        <fullName evidence="1">Uncharacterized protein</fullName>
    </submittedName>
</protein>
<dbReference type="Proteomes" id="UP000288096">
    <property type="component" value="Unassembled WGS sequence"/>
</dbReference>
<organism evidence="1 2">
    <name type="scientific">Desulfonema ishimotonii</name>
    <dbReference type="NCBI Taxonomy" id="45657"/>
    <lineage>
        <taxon>Bacteria</taxon>
        <taxon>Pseudomonadati</taxon>
        <taxon>Thermodesulfobacteriota</taxon>
        <taxon>Desulfobacteria</taxon>
        <taxon>Desulfobacterales</taxon>
        <taxon>Desulfococcaceae</taxon>
        <taxon>Desulfonema</taxon>
    </lineage>
</organism>
<gene>
    <name evidence="1" type="ORF">DENIS_1411</name>
</gene>
<evidence type="ECO:0000313" key="2">
    <source>
        <dbReference type="Proteomes" id="UP000288096"/>
    </source>
</evidence>
<dbReference type="RefSeq" id="WP_124327869.1">
    <property type="nucleotide sequence ID" value="NZ_BEXT01000001.1"/>
</dbReference>
<reference evidence="2" key="2">
    <citation type="submission" date="2019-01" db="EMBL/GenBank/DDBJ databases">
        <title>Genome sequence of Desulfonema ishimotonii strain Tokyo 01.</title>
        <authorList>
            <person name="Fukui M."/>
        </authorList>
    </citation>
    <scope>NUCLEOTIDE SEQUENCE [LARGE SCALE GENOMIC DNA]</scope>
    <source>
        <strain evidence="2">Tokyo 01</strain>
    </source>
</reference>
<name>A0A401FU42_9BACT</name>
<comment type="caution">
    <text evidence="1">The sequence shown here is derived from an EMBL/GenBank/DDBJ whole genome shotgun (WGS) entry which is preliminary data.</text>
</comment>
<dbReference type="EMBL" id="BEXT01000001">
    <property type="protein sequence ID" value="GBC60458.1"/>
    <property type="molecule type" value="Genomic_DNA"/>
</dbReference>
<proteinExistence type="predicted"/>
<dbReference type="OrthoDB" id="7362591at2"/>
<reference evidence="2" key="1">
    <citation type="submission" date="2017-11" db="EMBL/GenBank/DDBJ databases">
        <authorList>
            <person name="Watanabe M."/>
            <person name="Kojima H."/>
        </authorList>
    </citation>
    <scope>NUCLEOTIDE SEQUENCE [LARGE SCALE GENOMIC DNA]</scope>
    <source>
        <strain evidence="2">Tokyo 01</strain>
    </source>
</reference>